<evidence type="ECO:0000313" key="6">
    <source>
        <dbReference type="EMBL" id="MDQ0393886.1"/>
    </source>
</evidence>
<evidence type="ECO:0000256" key="4">
    <source>
        <dbReference type="SAM" id="MobiDB-lite"/>
    </source>
</evidence>
<dbReference type="InterPro" id="IPR036388">
    <property type="entry name" value="WH-like_DNA-bd_sf"/>
</dbReference>
<evidence type="ECO:0000256" key="3">
    <source>
        <dbReference type="ARBA" id="ARBA00023163"/>
    </source>
</evidence>
<dbReference type="RefSeq" id="WP_307429924.1">
    <property type="nucleotide sequence ID" value="NZ_JAUSVK010000001.1"/>
</dbReference>
<keyword evidence="3" id="KW-0804">Transcription</keyword>
<dbReference type="Gene3D" id="1.20.120.530">
    <property type="entry name" value="GntR ligand-binding domain-like"/>
    <property type="match status" value="1"/>
</dbReference>
<dbReference type="SMART" id="SM00345">
    <property type="entry name" value="HTH_GNTR"/>
    <property type="match status" value="1"/>
</dbReference>
<dbReference type="GO" id="GO:0003677">
    <property type="term" value="F:DNA binding"/>
    <property type="evidence" value="ECO:0007669"/>
    <property type="project" value="UniProtKB-KW"/>
</dbReference>
<reference evidence="6 7" key="1">
    <citation type="submission" date="2023-07" db="EMBL/GenBank/DDBJ databases">
        <title>Genomic Encyclopedia of Type Strains, Phase IV (KMG-IV): sequencing the most valuable type-strain genomes for metagenomic binning, comparative biology and taxonomic classification.</title>
        <authorList>
            <person name="Goeker M."/>
        </authorList>
    </citation>
    <scope>NUCLEOTIDE SEQUENCE [LARGE SCALE GENOMIC DNA]</scope>
    <source>
        <strain evidence="6 7">DSM 5896</strain>
    </source>
</reference>
<protein>
    <submittedName>
        <fullName evidence="6">DNA-binding GntR family transcriptional regulator</fullName>
    </submittedName>
</protein>
<dbReference type="InterPro" id="IPR036390">
    <property type="entry name" value="WH_DNA-bd_sf"/>
</dbReference>
<dbReference type="PANTHER" id="PTHR43537:SF5">
    <property type="entry name" value="UXU OPERON TRANSCRIPTIONAL REGULATOR"/>
    <property type="match status" value="1"/>
</dbReference>
<dbReference type="SMART" id="SM00895">
    <property type="entry name" value="FCD"/>
    <property type="match status" value="1"/>
</dbReference>
<evidence type="ECO:0000256" key="2">
    <source>
        <dbReference type="ARBA" id="ARBA00023125"/>
    </source>
</evidence>
<dbReference type="InterPro" id="IPR000524">
    <property type="entry name" value="Tscrpt_reg_HTH_GntR"/>
</dbReference>
<dbReference type="Gene3D" id="1.10.10.10">
    <property type="entry name" value="Winged helix-like DNA-binding domain superfamily/Winged helix DNA-binding domain"/>
    <property type="match status" value="1"/>
</dbReference>
<dbReference type="CDD" id="cd07377">
    <property type="entry name" value="WHTH_GntR"/>
    <property type="match status" value="1"/>
</dbReference>
<dbReference type="InterPro" id="IPR011711">
    <property type="entry name" value="GntR_C"/>
</dbReference>
<feature type="region of interest" description="Disordered" evidence="4">
    <location>
        <begin position="1"/>
        <end position="42"/>
    </location>
</feature>
<feature type="compositionally biased region" description="Basic and acidic residues" evidence="4">
    <location>
        <begin position="1"/>
        <end position="17"/>
    </location>
</feature>
<dbReference type="Proteomes" id="UP001237448">
    <property type="component" value="Unassembled WGS sequence"/>
</dbReference>
<keyword evidence="7" id="KW-1185">Reference proteome</keyword>
<dbReference type="SUPFAM" id="SSF46785">
    <property type="entry name" value="Winged helix' DNA-binding domain"/>
    <property type="match status" value="1"/>
</dbReference>
<dbReference type="PANTHER" id="PTHR43537">
    <property type="entry name" value="TRANSCRIPTIONAL REGULATOR, GNTR FAMILY"/>
    <property type="match status" value="1"/>
</dbReference>
<evidence type="ECO:0000259" key="5">
    <source>
        <dbReference type="PROSITE" id="PS50949"/>
    </source>
</evidence>
<feature type="domain" description="HTH gntR-type" evidence="5">
    <location>
        <begin position="42"/>
        <end position="109"/>
    </location>
</feature>
<feature type="compositionally biased region" description="Low complexity" evidence="4">
    <location>
        <begin position="18"/>
        <end position="27"/>
    </location>
</feature>
<gene>
    <name evidence="6" type="ORF">J3R73_003678</name>
</gene>
<dbReference type="EMBL" id="JAUSVK010000001">
    <property type="protein sequence ID" value="MDQ0393886.1"/>
    <property type="molecule type" value="Genomic_DNA"/>
</dbReference>
<organism evidence="6 7">
    <name type="scientific">Labrys monachus</name>
    <dbReference type="NCBI Taxonomy" id="217067"/>
    <lineage>
        <taxon>Bacteria</taxon>
        <taxon>Pseudomonadati</taxon>
        <taxon>Pseudomonadota</taxon>
        <taxon>Alphaproteobacteria</taxon>
        <taxon>Hyphomicrobiales</taxon>
        <taxon>Xanthobacteraceae</taxon>
        <taxon>Labrys</taxon>
    </lineage>
</organism>
<dbReference type="SUPFAM" id="SSF48008">
    <property type="entry name" value="GntR ligand-binding domain-like"/>
    <property type="match status" value="1"/>
</dbReference>
<sequence>MTRRPDPAAAEGADRADTAPADGTAADGKTRNDRASAKPALDGAPTPLVRRLLSYIVSEGLAEGAHLAEQTLADALQVSRTPIRKALMDLAREGIVQSEARRGYFLARPARSLFAASLDFPALTEDDIFDRIAIDHLDGELPDLFSKRDVVTRYDVSTRLAERAIQALVDEKVIVQDQPGSWKFNPFMLTAEASIASYAYRLAIEPNILLLPSFEVRRDLIRACRDEHIRFLTLRPAERTARLAFKVDVSFHESIATCGGNHFFHSSVVQHNRMRQLLEYRDSFDEERMLVWLKEHLDIMEAVAARDLAEASDLMRTHLTNALRHREANLARHRRR</sequence>
<name>A0ABU0FHD4_9HYPH</name>
<dbReference type="PROSITE" id="PS50949">
    <property type="entry name" value="HTH_GNTR"/>
    <property type="match status" value="1"/>
</dbReference>
<proteinExistence type="predicted"/>
<keyword evidence="1" id="KW-0805">Transcription regulation</keyword>
<dbReference type="Pfam" id="PF00392">
    <property type="entry name" value="GntR"/>
    <property type="match status" value="1"/>
</dbReference>
<keyword evidence="2 6" id="KW-0238">DNA-binding</keyword>
<dbReference type="PRINTS" id="PR00035">
    <property type="entry name" value="HTHGNTR"/>
</dbReference>
<evidence type="ECO:0000313" key="7">
    <source>
        <dbReference type="Proteomes" id="UP001237448"/>
    </source>
</evidence>
<accession>A0ABU0FHD4</accession>
<comment type="caution">
    <text evidence="6">The sequence shown here is derived from an EMBL/GenBank/DDBJ whole genome shotgun (WGS) entry which is preliminary data.</text>
</comment>
<dbReference type="InterPro" id="IPR008920">
    <property type="entry name" value="TF_FadR/GntR_C"/>
</dbReference>
<dbReference type="Pfam" id="PF07729">
    <property type="entry name" value="FCD"/>
    <property type="match status" value="1"/>
</dbReference>
<evidence type="ECO:0000256" key="1">
    <source>
        <dbReference type="ARBA" id="ARBA00023015"/>
    </source>
</evidence>